<evidence type="ECO:0000256" key="4">
    <source>
        <dbReference type="SAM" id="MobiDB-lite"/>
    </source>
</evidence>
<dbReference type="GO" id="GO:0005634">
    <property type="term" value="C:nucleus"/>
    <property type="evidence" value="ECO:0007669"/>
    <property type="project" value="UniProtKB-UniRule"/>
</dbReference>
<dbReference type="EMBL" id="KZ293421">
    <property type="protein sequence ID" value="PBK72658.1"/>
    <property type="molecule type" value="Genomic_DNA"/>
</dbReference>
<evidence type="ECO:0000313" key="7">
    <source>
        <dbReference type="Proteomes" id="UP000218334"/>
    </source>
</evidence>
<dbReference type="InterPro" id="IPR009071">
    <property type="entry name" value="HMG_box_dom"/>
</dbReference>
<accession>A0A2H3C2V5</accession>
<feature type="region of interest" description="Disordered" evidence="4">
    <location>
        <begin position="247"/>
        <end position="274"/>
    </location>
</feature>
<dbReference type="Gene3D" id="1.10.30.10">
    <property type="entry name" value="High mobility group box domain"/>
    <property type="match status" value="1"/>
</dbReference>
<organism evidence="6 7">
    <name type="scientific">Armillaria solidipes</name>
    <dbReference type="NCBI Taxonomy" id="1076256"/>
    <lineage>
        <taxon>Eukaryota</taxon>
        <taxon>Fungi</taxon>
        <taxon>Dikarya</taxon>
        <taxon>Basidiomycota</taxon>
        <taxon>Agaricomycotina</taxon>
        <taxon>Agaricomycetes</taxon>
        <taxon>Agaricomycetidae</taxon>
        <taxon>Agaricales</taxon>
        <taxon>Marasmiineae</taxon>
        <taxon>Physalacriaceae</taxon>
        <taxon>Armillaria</taxon>
    </lineage>
</organism>
<dbReference type="Pfam" id="PF00505">
    <property type="entry name" value="HMG_box"/>
    <property type="match status" value="1"/>
</dbReference>
<keyword evidence="2" id="KW-0804">Transcription</keyword>
<feature type="domain" description="HMG box" evidence="5">
    <location>
        <begin position="181"/>
        <end position="252"/>
    </location>
</feature>
<dbReference type="SMART" id="SM00398">
    <property type="entry name" value="HMG"/>
    <property type="match status" value="1"/>
</dbReference>
<dbReference type="SUPFAM" id="SSF47095">
    <property type="entry name" value="HMG-box"/>
    <property type="match status" value="1"/>
</dbReference>
<keyword evidence="7" id="KW-1185">Reference proteome</keyword>
<proteinExistence type="predicted"/>
<protein>
    <recommendedName>
        <fullName evidence="5">HMG box domain-containing protein</fullName>
    </recommendedName>
</protein>
<feature type="region of interest" description="Disordered" evidence="4">
    <location>
        <begin position="291"/>
        <end position="335"/>
    </location>
</feature>
<dbReference type="CDD" id="cd01389">
    <property type="entry name" value="HMG-box_ROX1-like"/>
    <property type="match status" value="1"/>
</dbReference>
<keyword evidence="1 3" id="KW-0238">DNA-binding</keyword>
<dbReference type="GO" id="GO:0000978">
    <property type="term" value="F:RNA polymerase II cis-regulatory region sequence-specific DNA binding"/>
    <property type="evidence" value="ECO:0007669"/>
    <property type="project" value="TreeGrafter"/>
</dbReference>
<dbReference type="GO" id="GO:0001228">
    <property type="term" value="F:DNA-binding transcription activator activity, RNA polymerase II-specific"/>
    <property type="evidence" value="ECO:0007669"/>
    <property type="project" value="TreeGrafter"/>
</dbReference>
<dbReference type="PANTHER" id="PTHR10270:SF161">
    <property type="entry name" value="SEX-DETERMINING REGION Y PROTEIN"/>
    <property type="match status" value="1"/>
</dbReference>
<feature type="DNA-binding region" description="HMG box" evidence="3">
    <location>
        <begin position="181"/>
        <end position="252"/>
    </location>
</feature>
<dbReference type="PANTHER" id="PTHR10270">
    <property type="entry name" value="SOX TRANSCRIPTION FACTOR"/>
    <property type="match status" value="1"/>
</dbReference>
<name>A0A2H3C2V5_9AGAR</name>
<dbReference type="GO" id="GO:0030154">
    <property type="term" value="P:cell differentiation"/>
    <property type="evidence" value="ECO:0007669"/>
    <property type="project" value="TreeGrafter"/>
</dbReference>
<evidence type="ECO:0000259" key="5">
    <source>
        <dbReference type="PROSITE" id="PS50118"/>
    </source>
</evidence>
<dbReference type="AlphaFoldDB" id="A0A2H3C2V5"/>
<dbReference type="STRING" id="1076256.A0A2H3C2V5"/>
<sequence length="552" mass="59620">MQNSNMPSLFNSTWSFQDQHPQDFYSPPTEELSNLSLSGIRLARSARSTHAYGLRDALDVAQSIGSLDVASIPSSYTSTPYVHSRATQPALDNNSMTSPALTFVHTHPPTPRIPPSATVTAPPVDECSISLSPPPQNTGNSLGFHHMHAATPDGVLPTSLSTPEPGAEVDTAPDPVTKPKIPRPPNAFILFRSDILKKIREKDPKNKTGKQRFLSRVAGEAWRRTTPEERQAFNKLAEEARANHLKKYPNYKFSPQRKGSRMKGRLESDREDGADDAASISHFVENVLGIQGKAIQEKPSQRRKKGRPQRPKAPTSQLNTAPSQSATAPTSPATGYDTLIELGPITPLALNPYYGHPLDLVGVTPQHIPPLDTGATTAPSLPSIIQAPSTDYNATGLGLTLVPFSPFLTMPHMLQTSLTIEIDNATSLPATALASPVSHHSAELGPAPAPFIPSSTMPHTSLDSFDYSPDHPLLVAPRRPSSSQGFFRHLERGDIISRSASTVPAVSHPTAVHDHVMHPYTWSRPPSLAGDGFTLLCVDAPWDKDVTLPGEA</sequence>
<feature type="region of interest" description="Disordered" evidence="4">
    <location>
        <begin position="161"/>
        <end position="184"/>
    </location>
</feature>
<dbReference type="InterPro" id="IPR036910">
    <property type="entry name" value="HMG_box_dom_sf"/>
</dbReference>
<gene>
    <name evidence="6" type="ORF">ARMSODRAFT_693675</name>
</gene>
<dbReference type="Proteomes" id="UP000218334">
    <property type="component" value="Unassembled WGS sequence"/>
</dbReference>
<evidence type="ECO:0000256" key="3">
    <source>
        <dbReference type="PROSITE-ProRule" id="PRU00267"/>
    </source>
</evidence>
<feature type="compositionally biased region" description="Polar residues" evidence="4">
    <location>
        <begin position="315"/>
        <end position="333"/>
    </location>
</feature>
<keyword evidence="3" id="KW-0539">Nucleus</keyword>
<evidence type="ECO:0000256" key="1">
    <source>
        <dbReference type="ARBA" id="ARBA00023125"/>
    </source>
</evidence>
<feature type="compositionally biased region" description="Basic residues" evidence="4">
    <location>
        <begin position="301"/>
        <end position="310"/>
    </location>
</feature>
<reference evidence="7" key="1">
    <citation type="journal article" date="2017" name="Nat. Ecol. Evol.">
        <title>Genome expansion and lineage-specific genetic innovations in the forest pathogenic fungi Armillaria.</title>
        <authorList>
            <person name="Sipos G."/>
            <person name="Prasanna A.N."/>
            <person name="Walter M.C."/>
            <person name="O'Connor E."/>
            <person name="Balint B."/>
            <person name="Krizsan K."/>
            <person name="Kiss B."/>
            <person name="Hess J."/>
            <person name="Varga T."/>
            <person name="Slot J."/>
            <person name="Riley R."/>
            <person name="Boka B."/>
            <person name="Rigling D."/>
            <person name="Barry K."/>
            <person name="Lee J."/>
            <person name="Mihaltcheva S."/>
            <person name="LaButti K."/>
            <person name="Lipzen A."/>
            <person name="Waldron R."/>
            <person name="Moloney N.M."/>
            <person name="Sperisen C."/>
            <person name="Kredics L."/>
            <person name="Vagvoelgyi C."/>
            <person name="Patrignani A."/>
            <person name="Fitzpatrick D."/>
            <person name="Nagy I."/>
            <person name="Doyle S."/>
            <person name="Anderson J.B."/>
            <person name="Grigoriev I.V."/>
            <person name="Gueldener U."/>
            <person name="Muensterkoetter M."/>
            <person name="Nagy L.G."/>
        </authorList>
    </citation>
    <scope>NUCLEOTIDE SEQUENCE [LARGE SCALE GENOMIC DNA]</scope>
    <source>
        <strain evidence="7">28-4</strain>
    </source>
</reference>
<evidence type="ECO:0000256" key="2">
    <source>
        <dbReference type="ARBA" id="ARBA00023163"/>
    </source>
</evidence>
<evidence type="ECO:0000313" key="6">
    <source>
        <dbReference type="EMBL" id="PBK72658.1"/>
    </source>
</evidence>
<dbReference type="PROSITE" id="PS50118">
    <property type="entry name" value="HMG_BOX_2"/>
    <property type="match status" value="1"/>
</dbReference>
<dbReference type="InterPro" id="IPR050140">
    <property type="entry name" value="SRY-related_HMG-box_TF-like"/>
</dbReference>